<evidence type="ECO:0000256" key="14">
    <source>
        <dbReference type="ARBA" id="ARBA00022824"/>
    </source>
</evidence>
<keyword evidence="9" id="KW-0597">Phosphoprotein</keyword>
<evidence type="ECO:0000256" key="5">
    <source>
        <dbReference type="ARBA" id="ARBA00007891"/>
    </source>
</evidence>
<name>A0A9W8HJ92_9FUNG</name>
<evidence type="ECO:0000256" key="27">
    <source>
        <dbReference type="ARBA" id="ARBA00049790"/>
    </source>
</evidence>
<dbReference type="PANTHER" id="PTHR14741:SF32">
    <property type="entry name" value="TRIMETHYLGUANOSINE SYNTHASE"/>
    <property type="match status" value="1"/>
</dbReference>
<evidence type="ECO:0000256" key="8">
    <source>
        <dbReference type="ARBA" id="ARBA00022490"/>
    </source>
</evidence>
<evidence type="ECO:0000256" key="15">
    <source>
        <dbReference type="ARBA" id="ARBA00022892"/>
    </source>
</evidence>
<keyword evidence="17 33" id="KW-1133">Transmembrane helix</keyword>
<dbReference type="OrthoDB" id="194443at2759"/>
<comment type="subunit">
    <text evidence="29">May form homooligomers. Interacts with CREBBP/CBP, EED/WAIT1, EP300/P300, NCOA6/PRIP, PPARBP/PBP and SMN.</text>
</comment>
<evidence type="ECO:0000256" key="9">
    <source>
        <dbReference type="ARBA" id="ARBA00022553"/>
    </source>
</evidence>
<evidence type="ECO:0000256" key="31">
    <source>
        <dbReference type="ARBA" id="ARBA00081504"/>
    </source>
</evidence>
<evidence type="ECO:0000256" key="17">
    <source>
        <dbReference type="ARBA" id="ARBA00022989"/>
    </source>
</evidence>
<evidence type="ECO:0000256" key="28">
    <source>
        <dbReference type="ARBA" id="ARBA00057179"/>
    </source>
</evidence>
<evidence type="ECO:0000256" key="32">
    <source>
        <dbReference type="SAM" id="MobiDB-lite"/>
    </source>
</evidence>
<keyword evidence="18" id="KW-0805">Transcription regulation</keyword>
<dbReference type="Proteomes" id="UP001140172">
    <property type="component" value="Unassembled WGS sequence"/>
</dbReference>
<evidence type="ECO:0000256" key="18">
    <source>
        <dbReference type="ARBA" id="ARBA00023015"/>
    </source>
</evidence>
<dbReference type="GO" id="GO:0015030">
    <property type="term" value="C:Cajal body"/>
    <property type="evidence" value="ECO:0007669"/>
    <property type="project" value="UniProtKB-SubCell"/>
</dbReference>
<dbReference type="GO" id="GO:0005789">
    <property type="term" value="C:endoplasmic reticulum membrane"/>
    <property type="evidence" value="ECO:0007669"/>
    <property type="project" value="UniProtKB-SubCell"/>
</dbReference>
<evidence type="ECO:0000256" key="26">
    <source>
        <dbReference type="ARBA" id="ARBA00049075"/>
    </source>
</evidence>
<dbReference type="GO" id="GO:0015031">
    <property type="term" value="P:protein transport"/>
    <property type="evidence" value="ECO:0007669"/>
    <property type="project" value="UniProtKB-KW"/>
</dbReference>
<keyword evidence="13 33" id="KW-0812">Transmembrane</keyword>
<organism evidence="34 35">
    <name type="scientific">Coemansia interrupta</name>
    <dbReference type="NCBI Taxonomy" id="1126814"/>
    <lineage>
        <taxon>Eukaryota</taxon>
        <taxon>Fungi</taxon>
        <taxon>Fungi incertae sedis</taxon>
        <taxon>Zoopagomycota</taxon>
        <taxon>Kickxellomycotina</taxon>
        <taxon>Kickxellomycetes</taxon>
        <taxon>Kickxellales</taxon>
        <taxon>Kickxellaceae</taxon>
        <taxon>Coemansia</taxon>
    </lineage>
</organism>
<keyword evidence="14" id="KW-0256">Endoplasmic reticulum</keyword>
<comment type="catalytic activity">
    <reaction evidence="24">
        <text>a 5'-end (N(7)-methyl 5'-triphosphoguanosine)-ribonucleoside in snoRNA + S-adenosyl-L-methionine = a 5'-end (N(2),N(7)-dimethyl 5'-triphosphoguanosine)-ribonucleoside in snoRNA + S-adenosyl-L-homocysteine + H(+)</text>
        <dbReference type="Rhea" id="RHEA:78475"/>
        <dbReference type="Rhea" id="RHEA-COMP:19086"/>
        <dbReference type="Rhea" id="RHEA-COMP:19088"/>
        <dbReference type="ChEBI" id="CHEBI:15378"/>
        <dbReference type="ChEBI" id="CHEBI:57856"/>
        <dbReference type="ChEBI" id="CHEBI:59789"/>
        <dbReference type="ChEBI" id="CHEBI:156461"/>
        <dbReference type="ChEBI" id="CHEBI:172880"/>
    </reaction>
    <physiologicalReaction direction="left-to-right" evidence="24">
        <dbReference type="Rhea" id="RHEA:78476"/>
    </physiologicalReaction>
</comment>
<keyword evidence="35" id="KW-1185">Reference proteome</keyword>
<evidence type="ECO:0000256" key="24">
    <source>
        <dbReference type="ARBA" id="ARBA00048740"/>
    </source>
</evidence>
<comment type="catalytic activity">
    <reaction evidence="25">
        <text>a 5'-end (N(2),N(7)-dimethyl 5'-triphosphoguanosine)-ribonucleoside in snRNA + S-adenosyl-L-methionine = a 5'-end (N(2),N(2),N(7)-trimethyl 5'-triphosphoguanosine)-ribonucleoside in snRNA + S-adenosyl-L-homocysteine + H(+)</text>
        <dbReference type="Rhea" id="RHEA:78479"/>
        <dbReference type="Rhea" id="RHEA-COMP:19087"/>
        <dbReference type="Rhea" id="RHEA-COMP:19089"/>
        <dbReference type="ChEBI" id="CHEBI:15378"/>
        <dbReference type="ChEBI" id="CHEBI:57856"/>
        <dbReference type="ChEBI" id="CHEBI:59789"/>
        <dbReference type="ChEBI" id="CHEBI:167623"/>
        <dbReference type="ChEBI" id="CHEBI:172880"/>
    </reaction>
    <physiologicalReaction direction="left-to-right" evidence="25">
        <dbReference type="Rhea" id="RHEA:78480"/>
    </physiologicalReaction>
</comment>
<proteinExistence type="inferred from homology"/>
<evidence type="ECO:0000256" key="11">
    <source>
        <dbReference type="ARBA" id="ARBA00022679"/>
    </source>
</evidence>
<sequence>MGKRRKQQQSGGSPNPAKRAKHDTFATSEGEMLPMRLKKYWNQRHNLFARFDEGIQIDEEGWYSVTPELIAYDTAERIAQLYNPKDEPKYGRFTVIDAFCGVGGNSIQFAEWCEHVIAIDIDPIRLAMAKNNAEVYGVSDRIEFILGDFYQLAPMLQAQVVFMSPPWGGPEYLDSSVYDLDKMPFHTAQEWIDQARAISPNIVYFMPRNCDPRELADLCPDLSCDVEMNYMGTFFKSITVYYGDLSLYGSSQPRVHKRRSSAADKRAELLGEMDGLRRRGAVPESAEGVERLLKSQRATQDDLSSDLLKMASILKKNSLAFGDLIEKDRDVVDSAAEKLDANLVNMEKHGGRLDKFRKRSWGTTGLTWLTILVVVSVFFMLVLFMRVAPKRY</sequence>
<comment type="subcellular location">
    <subcellularLocation>
        <location evidence="3">Cytoplasm</location>
    </subcellularLocation>
    <subcellularLocation>
        <location evidence="1">Endoplasmic reticulum membrane</location>
        <topology evidence="1">Single-pass type IV membrane protein</topology>
    </subcellularLocation>
    <subcellularLocation>
        <location evidence="2">Nucleus</location>
        <location evidence="2">Cajal body</location>
    </subcellularLocation>
    <subcellularLocation>
        <location evidence="4">Nucleus</location>
        <location evidence="4">Nucleolus</location>
    </subcellularLocation>
</comment>
<dbReference type="Gene3D" id="3.40.50.150">
    <property type="entry name" value="Vaccinia Virus protein VP39"/>
    <property type="match status" value="1"/>
</dbReference>
<keyword evidence="10" id="KW-0489">Methyltransferase</keyword>
<dbReference type="CDD" id="cd02440">
    <property type="entry name" value="AdoMet_MTases"/>
    <property type="match status" value="1"/>
</dbReference>
<dbReference type="PANTHER" id="PTHR14741">
    <property type="entry name" value="S-ADENOSYLMETHIONINE-DEPENDENT METHYLTRANSFERASE RELATED"/>
    <property type="match status" value="1"/>
</dbReference>
<evidence type="ECO:0000256" key="12">
    <source>
        <dbReference type="ARBA" id="ARBA00022691"/>
    </source>
</evidence>
<comment type="catalytic activity">
    <reaction evidence="26">
        <text>a 5'-end (N(7)-methyl 5'-triphosphoguanosine)-ribonucleoside in snRNA + S-adenosyl-L-methionine = a 5'-end (N(2),N(7)-dimethyl 5'-triphosphoguanosine)-ribonucleoside in snRNA + S-adenosyl-L-homocysteine + H(+)</text>
        <dbReference type="Rhea" id="RHEA:78471"/>
        <dbReference type="Rhea" id="RHEA-COMP:19085"/>
        <dbReference type="Rhea" id="RHEA-COMP:19087"/>
        <dbReference type="ChEBI" id="CHEBI:15378"/>
        <dbReference type="ChEBI" id="CHEBI:57856"/>
        <dbReference type="ChEBI" id="CHEBI:59789"/>
        <dbReference type="ChEBI" id="CHEBI:156461"/>
        <dbReference type="ChEBI" id="CHEBI:172880"/>
    </reaction>
    <physiologicalReaction direction="left-to-right" evidence="26">
        <dbReference type="Rhea" id="RHEA:78472"/>
    </physiologicalReaction>
</comment>
<gene>
    <name evidence="34" type="primary">TGS1</name>
    <name evidence="34" type="ORF">GGI15_001044</name>
</gene>
<comment type="similarity">
    <text evidence="22">Belongs to the methyltransferase superfamily. Trimethylguanosine synthase family.</text>
</comment>
<evidence type="ECO:0000256" key="33">
    <source>
        <dbReference type="SAM" id="Phobius"/>
    </source>
</evidence>
<keyword evidence="19 33" id="KW-0472">Membrane</keyword>
<evidence type="ECO:0000256" key="16">
    <source>
        <dbReference type="ARBA" id="ARBA00022927"/>
    </source>
</evidence>
<accession>A0A9W8HJ92</accession>
<comment type="similarity">
    <text evidence="5">Belongs to the USE1 family.</text>
</comment>
<dbReference type="InterPro" id="IPR029063">
    <property type="entry name" value="SAM-dependent_MTases_sf"/>
</dbReference>
<evidence type="ECO:0000256" key="25">
    <source>
        <dbReference type="ARBA" id="ARBA00048763"/>
    </source>
</evidence>
<feature type="region of interest" description="Disordered" evidence="32">
    <location>
        <begin position="1"/>
        <end position="25"/>
    </location>
</feature>
<comment type="caution">
    <text evidence="34">The sequence shown here is derived from an EMBL/GenBank/DDBJ whole genome shotgun (WGS) entry which is preliminary data.</text>
</comment>
<evidence type="ECO:0000256" key="22">
    <source>
        <dbReference type="ARBA" id="ARBA00025783"/>
    </source>
</evidence>
<dbReference type="GO" id="GO:0016192">
    <property type="term" value="P:vesicle-mediated transport"/>
    <property type="evidence" value="ECO:0007669"/>
    <property type="project" value="UniProtKB-KW"/>
</dbReference>
<evidence type="ECO:0000256" key="23">
    <source>
        <dbReference type="ARBA" id="ARBA00047418"/>
    </source>
</evidence>
<comment type="function">
    <text evidence="28">Catalyzes the 2 serial methylation steps for the conversion of the 7-monomethylguanosine (m(7)G) caps of snRNAs and snoRNAs to a 2,2,7-trimethylguanosine (m(2,2,7)G) cap structure. The enzyme is specific for guanine, and N7 methylation must precede N2 methylation. Hypermethylation of the m7G cap of U snRNAs leads to their concentration in nuclear foci, their colocalization with coilin and the formation of canonical Cajal bodies (CBs). Plays a role in transcriptional regulation.</text>
</comment>
<dbReference type="FunFam" id="3.40.50.150:FF:000066">
    <property type="entry name" value="Trimethylguanosine synthase 1"/>
    <property type="match status" value="1"/>
</dbReference>
<comment type="catalytic activity">
    <reaction evidence="23">
        <text>a 5'-end (N(2),N(7)-dimethyl 5'-triphosphoguanosine)-ribonucleoside in snoRNA + S-adenosyl-L-methionine = a 5'-end (N(2),N(2),N(7)-trimethyl 5'-triphosphoguanosine)-ribonucleoside in snoRNA + S-adenosyl-L-homocysteine + H(+)</text>
        <dbReference type="Rhea" id="RHEA:78507"/>
        <dbReference type="Rhea" id="RHEA-COMP:19088"/>
        <dbReference type="Rhea" id="RHEA-COMP:19090"/>
        <dbReference type="ChEBI" id="CHEBI:15378"/>
        <dbReference type="ChEBI" id="CHEBI:57856"/>
        <dbReference type="ChEBI" id="CHEBI:59789"/>
        <dbReference type="ChEBI" id="CHEBI:167623"/>
        <dbReference type="ChEBI" id="CHEBI:172880"/>
    </reaction>
    <physiologicalReaction direction="left-to-right" evidence="23">
        <dbReference type="Rhea" id="RHEA:78508"/>
    </physiologicalReaction>
</comment>
<evidence type="ECO:0000256" key="19">
    <source>
        <dbReference type="ARBA" id="ARBA00023136"/>
    </source>
</evidence>
<keyword evidence="12" id="KW-0949">S-adenosyl-L-methionine</keyword>
<dbReference type="GO" id="GO:0005730">
    <property type="term" value="C:nucleolus"/>
    <property type="evidence" value="ECO:0007669"/>
    <property type="project" value="UniProtKB-SubCell"/>
</dbReference>
<protein>
    <recommendedName>
        <fullName evidence="6">Trimethylguanosine synthase</fullName>
    </recommendedName>
    <alternativeName>
        <fullName evidence="27">Cap-specific guanine-N(2) methyltransferase</fullName>
    </alternativeName>
    <alternativeName>
        <fullName evidence="30">Nuclear receptor coactivator 6-interacting protein</fullName>
    </alternativeName>
    <alternativeName>
        <fullName evidence="31">PRIP-interacting protein with methyltransferase motif</fullName>
    </alternativeName>
</protein>
<evidence type="ECO:0000256" key="29">
    <source>
        <dbReference type="ARBA" id="ARBA00064494"/>
    </source>
</evidence>
<evidence type="ECO:0000256" key="4">
    <source>
        <dbReference type="ARBA" id="ARBA00004604"/>
    </source>
</evidence>
<evidence type="ECO:0000256" key="7">
    <source>
        <dbReference type="ARBA" id="ARBA00022448"/>
    </source>
</evidence>
<evidence type="ECO:0000256" key="10">
    <source>
        <dbReference type="ARBA" id="ARBA00022603"/>
    </source>
</evidence>
<feature type="transmembrane region" description="Helical" evidence="33">
    <location>
        <begin position="365"/>
        <end position="388"/>
    </location>
</feature>
<evidence type="ECO:0000313" key="34">
    <source>
        <dbReference type="EMBL" id="KAJ2787056.1"/>
    </source>
</evidence>
<dbReference type="Pfam" id="PF09445">
    <property type="entry name" value="Methyltransf_15"/>
    <property type="match status" value="1"/>
</dbReference>
<keyword evidence="16" id="KW-0653">Protein transport</keyword>
<evidence type="ECO:0000256" key="1">
    <source>
        <dbReference type="ARBA" id="ARBA00004163"/>
    </source>
</evidence>
<reference evidence="34" key="1">
    <citation type="submission" date="2022-07" db="EMBL/GenBank/DDBJ databases">
        <title>Phylogenomic reconstructions and comparative analyses of Kickxellomycotina fungi.</title>
        <authorList>
            <person name="Reynolds N.K."/>
            <person name="Stajich J.E."/>
            <person name="Barry K."/>
            <person name="Grigoriev I.V."/>
            <person name="Crous P."/>
            <person name="Smith M.E."/>
        </authorList>
    </citation>
    <scope>NUCLEOTIDE SEQUENCE</scope>
    <source>
        <strain evidence="34">BCRC 34489</strain>
    </source>
</reference>
<dbReference type="Pfam" id="PF09753">
    <property type="entry name" value="Use1"/>
    <property type="match status" value="1"/>
</dbReference>
<evidence type="ECO:0000256" key="13">
    <source>
        <dbReference type="ARBA" id="ARBA00022692"/>
    </source>
</evidence>
<dbReference type="CDD" id="cd15860">
    <property type="entry name" value="SNARE_USE1"/>
    <property type="match status" value="1"/>
</dbReference>
<keyword evidence="20" id="KW-0804">Transcription</keyword>
<dbReference type="AlphaFoldDB" id="A0A9W8HJ92"/>
<keyword evidence="11" id="KW-0808">Transferase</keyword>
<evidence type="ECO:0000256" key="3">
    <source>
        <dbReference type="ARBA" id="ARBA00004496"/>
    </source>
</evidence>
<evidence type="ECO:0000313" key="35">
    <source>
        <dbReference type="Proteomes" id="UP001140172"/>
    </source>
</evidence>
<evidence type="ECO:0000256" key="6">
    <source>
        <dbReference type="ARBA" id="ARBA00018517"/>
    </source>
</evidence>
<dbReference type="GO" id="GO:0071164">
    <property type="term" value="F:RNA cap trimethylguanosine synthase activity"/>
    <property type="evidence" value="ECO:0007669"/>
    <property type="project" value="TreeGrafter"/>
</dbReference>
<evidence type="ECO:0000256" key="30">
    <source>
        <dbReference type="ARBA" id="ARBA00079339"/>
    </source>
</evidence>
<keyword evidence="15" id="KW-0931">ER-Golgi transport</keyword>
<evidence type="ECO:0000256" key="21">
    <source>
        <dbReference type="ARBA" id="ARBA00023242"/>
    </source>
</evidence>
<keyword evidence="8" id="KW-0963">Cytoplasm</keyword>
<evidence type="ECO:0000256" key="20">
    <source>
        <dbReference type="ARBA" id="ARBA00023163"/>
    </source>
</evidence>
<dbReference type="SUPFAM" id="SSF53335">
    <property type="entry name" value="S-adenosyl-L-methionine-dependent methyltransferases"/>
    <property type="match status" value="1"/>
</dbReference>
<dbReference type="EMBL" id="JANBUM010000035">
    <property type="protein sequence ID" value="KAJ2787056.1"/>
    <property type="molecule type" value="Genomic_DNA"/>
</dbReference>
<keyword evidence="7" id="KW-0813">Transport</keyword>
<dbReference type="InterPro" id="IPR019012">
    <property type="entry name" value="RNA_cap_Gua-N2-MeTrfase"/>
</dbReference>
<evidence type="ECO:0000256" key="2">
    <source>
        <dbReference type="ARBA" id="ARBA00004408"/>
    </source>
</evidence>
<keyword evidence="21" id="KW-0539">Nucleus</keyword>
<dbReference type="InterPro" id="IPR019150">
    <property type="entry name" value="Vesicle_transport_protein_Use1"/>
</dbReference>